<dbReference type="RefSeq" id="WP_076525534.1">
    <property type="nucleotide sequence ID" value="NZ_CP048103.1"/>
</dbReference>
<evidence type="ECO:0000256" key="1">
    <source>
        <dbReference type="SAM" id="Phobius"/>
    </source>
</evidence>
<reference evidence="3" key="1">
    <citation type="submission" date="2017-01" db="EMBL/GenBank/DDBJ databases">
        <authorList>
            <person name="Varghese N."/>
            <person name="Submissions S."/>
        </authorList>
    </citation>
    <scope>NUCLEOTIDE SEQUENCE [LARGE SCALE GENOMIC DNA]</scope>
    <source>
        <strain evidence="3">DSM 45196</strain>
    </source>
</reference>
<dbReference type="OrthoDB" id="2966925at2"/>
<dbReference type="AlphaFoldDB" id="A0A1N7NBU1"/>
<proteinExistence type="predicted"/>
<dbReference type="Proteomes" id="UP000186795">
    <property type="component" value="Unassembled WGS sequence"/>
</dbReference>
<feature type="transmembrane region" description="Helical" evidence="1">
    <location>
        <begin position="148"/>
        <end position="167"/>
    </location>
</feature>
<evidence type="ECO:0000313" key="2">
    <source>
        <dbReference type="EMBL" id="SIS95760.1"/>
    </source>
</evidence>
<dbReference type="Pfam" id="PF13787">
    <property type="entry name" value="HXXEE"/>
    <property type="match status" value="1"/>
</dbReference>
<protein>
    <recommendedName>
        <fullName evidence="4">HXXEE domain-containing protein</fullName>
    </recommendedName>
</protein>
<keyword evidence="1" id="KW-0812">Transmembrane</keyword>
<organism evidence="2 3">
    <name type="scientific">Kroppenstedtia eburnea</name>
    <dbReference type="NCBI Taxonomy" id="714067"/>
    <lineage>
        <taxon>Bacteria</taxon>
        <taxon>Bacillati</taxon>
        <taxon>Bacillota</taxon>
        <taxon>Bacilli</taxon>
        <taxon>Bacillales</taxon>
        <taxon>Thermoactinomycetaceae</taxon>
        <taxon>Kroppenstedtia</taxon>
    </lineage>
</organism>
<keyword evidence="1" id="KW-0472">Membrane</keyword>
<dbReference type="EMBL" id="FTOD01000008">
    <property type="protein sequence ID" value="SIS95760.1"/>
    <property type="molecule type" value="Genomic_DNA"/>
</dbReference>
<feature type="transmembrane region" description="Helical" evidence="1">
    <location>
        <begin position="87"/>
        <end position="111"/>
    </location>
</feature>
<evidence type="ECO:0000313" key="3">
    <source>
        <dbReference type="Proteomes" id="UP000186795"/>
    </source>
</evidence>
<evidence type="ECO:0008006" key="4">
    <source>
        <dbReference type="Google" id="ProtNLM"/>
    </source>
</evidence>
<name>A0A1N7NBU1_9BACL</name>
<gene>
    <name evidence="2" type="ORF">SAMN05421790_108111</name>
</gene>
<keyword evidence="1" id="KW-1133">Transmembrane helix</keyword>
<feature type="transmembrane region" description="Helical" evidence="1">
    <location>
        <begin position="117"/>
        <end position="136"/>
    </location>
</feature>
<sequence length="176" mass="19689">MAAGFNRSTETTFLWMIPILVTLHNLEETFWIEEAAVPDALFNFLPALSSLFPPSVPQMAVATTLLTLLVWWVAYSACIRQRATDVLLLHFIAGVLFINAISHILISLISLHYQPGLITALLLNLPYCLWFLKRAVQTGDFHRKQLNTILWVAIPLIPILSLLAHSLGKGVELLFG</sequence>
<accession>A0A1N7NBU1</accession>
<feature type="transmembrane region" description="Helical" evidence="1">
    <location>
        <begin position="56"/>
        <end position="75"/>
    </location>
</feature>
<keyword evidence="3" id="KW-1185">Reference proteome</keyword>
<dbReference type="InterPro" id="IPR025671">
    <property type="entry name" value="HXXEE"/>
</dbReference>